<sequence>QYCTFCHRNNHVVEFCYAKHGHPNQGRNGNSNGASVNASNTEGATNSNGNPPHFIGSLNSNASYWLLDSGASDHICSSIHWFSSFYRIKPIDVKLPNGCEIQDDDWLG</sequence>
<evidence type="ECO:0000313" key="3">
    <source>
        <dbReference type="EMBL" id="MCI14810.1"/>
    </source>
</evidence>
<evidence type="ECO:0000259" key="2">
    <source>
        <dbReference type="Pfam" id="PF22936"/>
    </source>
</evidence>
<feature type="non-terminal residue" evidence="3">
    <location>
        <position position="1"/>
    </location>
</feature>
<evidence type="ECO:0000256" key="1">
    <source>
        <dbReference type="SAM" id="MobiDB-lite"/>
    </source>
</evidence>
<organism evidence="3 4">
    <name type="scientific">Trifolium medium</name>
    <dbReference type="NCBI Taxonomy" id="97028"/>
    <lineage>
        <taxon>Eukaryota</taxon>
        <taxon>Viridiplantae</taxon>
        <taxon>Streptophyta</taxon>
        <taxon>Embryophyta</taxon>
        <taxon>Tracheophyta</taxon>
        <taxon>Spermatophyta</taxon>
        <taxon>Magnoliopsida</taxon>
        <taxon>eudicotyledons</taxon>
        <taxon>Gunneridae</taxon>
        <taxon>Pentapetalae</taxon>
        <taxon>rosids</taxon>
        <taxon>fabids</taxon>
        <taxon>Fabales</taxon>
        <taxon>Fabaceae</taxon>
        <taxon>Papilionoideae</taxon>
        <taxon>50 kb inversion clade</taxon>
        <taxon>NPAAA clade</taxon>
        <taxon>Hologalegina</taxon>
        <taxon>IRL clade</taxon>
        <taxon>Trifolieae</taxon>
        <taxon>Trifolium</taxon>
    </lineage>
</organism>
<feature type="compositionally biased region" description="Polar residues" evidence="1">
    <location>
        <begin position="41"/>
        <end position="50"/>
    </location>
</feature>
<feature type="region of interest" description="Disordered" evidence="1">
    <location>
        <begin position="26"/>
        <end position="52"/>
    </location>
</feature>
<dbReference type="EMBL" id="LXQA010093905">
    <property type="protein sequence ID" value="MCI14810.1"/>
    <property type="molecule type" value="Genomic_DNA"/>
</dbReference>
<dbReference type="InterPro" id="IPR054722">
    <property type="entry name" value="PolX-like_BBD"/>
</dbReference>
<name>A0A392PTM9_9FABA</name>
<dbReference type="Pfam" id="PF22936">
    <property type="entry name" value="Pol_BBD"/>
    <property type="match status" value="1"/>
</dbReference>
<protein>
    <submittedName>
        <fullName evidence="3">Retrovirus-related Pol polyprotein from transposon TNT 1-94</fullName>
    </submittedName>
</protein>
<dbReference type="Proteomes" id="UP000265520">
    <property type="component" value="Unassembled WGS sequence"/>
</dbReference>
<reference evidence="3 4" key="1">
    <citation type="journal article" date="2018" name="Front. Plant Sci.">
        <title>Red Clover (Trifolium pratense) and Zigzag Clover (T. medium) - A Picture of Genomic Similarities and Differences.</title>
        <authorList>
            <person name="Dluhosova J."/>
            <person name="Istvanek J."/>
            <person name="Nedelnik J."/>
            <person name="Repkova J."/>
        </authorList>
    </citation>
    <scope>NUCLEOTIDE SEQUENCE [LARGE SCALE GENOMIC DNA]</scope>
    <source>
        <strain evidence="4">cv. 10/8</strain>
        <tissue evidence="3">Leaf</tissue>
    </source>
</reference>
<dbReference type="AlphaFoldDB" id="A0A392PTM9"/>
<proteinExistence type="predicted"/>
<accession>A0A392PTM9</accession>
<feature type="domain" description="Retrovirus-related Pol polyprotein from transposon TNT 1-94-like beta-barrel" evidence="2">
    <location>
        <begin position="65"/>
        <end position="101"/>
    </location>
</feature>
<keyword evidence="4" id="KW-1185">Reference proteome</keyword>
<feature type="compositionally biased region" description="Low complexity" evidence="1">
    <location>
        <begin position="28"/>
        <end position="40"/>
    </location>
</feature>
<comment type="caution">
    <text evidence="3">The sequence shown here is derived from an EMBL/GenBank/DDBJ whole genome shotgun (WGS) entry which is preliminary data.</text>
</comment>
<evidence type="ECO:0000313" key="4">
    <source>
        <dbReference type="Proteomes" id="UP000265520"/>
    </source>
</evidence>